<feature type="domain" description="Muskelin N-terminal" evidence="3">
    <location>
        <begin position="9"/>
        <end position="202"/>
    </location>
</feature>
<dbReference type="Pfam" id="PF06588">
    <property type="entry name" value="Muskelin_N"/>
    <property type="match status" value="1"/>
</dbReference>
<dbReference type="SUPFAM" id="SSF117281">
    <property type="entry name" value="Kelch motif"/>
    <property type="match status" value="1"/>
</dbReference>
<keyword evidence="6" id="KW-1185">Reference proteome</keyword>
<dbReference type="PANTHER" id="PTHR15526">
    <property type="entry name" value="MUSKELIN"/>
    <property type="match status" value="1"/>
</dbReference>
<dbReference type="InterPro" id="IPR056737">
    <property type="entry name" value="Beta-prop_ATRN-MKLN-like"/>
</dbReference>
<protein>
    <recommendedName>
        <fullName evidence="7">Muskelin</fullName>
    </recommendedName>
</protein>
<reference evidence="5" key="1">
    <citation type="journal article" date="2021" name="Genome Biol. Evol.">
        <title>A High-Quality Reference Genome for a Parasitic Bivalve with Doubly Uniparental Inheritance (Bivalvia: Unionida).</title>
        <authorList>
            <person name="Smith C.H."/>
        </authorList>
    </citation>
    <scope>NUCLEOTIDE SEQUENCE</scope>
    <source>
        <strain evidence="5">CHS0354</strain>
    </source>
</reference>
<accession>A0AAE0S652</accession>
<dbReference type="InterPro" id="IPR008979">
    <property type="entry name" value="Galactose-bd-like_sf"/>
</dbReference>
<evidence type="ECO:0000313" key="5">
    <source>
        <dbReference type="EMBL" id="KAK3585927.1"/>
    </source>
</evidence>
<sequence length="750" mass="87369">MASVHRKLTELKYTIHKWSSYSYNYVPENISMNKPSDQSSRWSSETSQPPQFLILKLEHAAIVETITFGKYEKTHVCNLKKFKVYGGLGDEHMIELLESGLKNDHIEETFSLKNEMDGHHFPCRYIKIVPIQAWGPNFNFSIWFVQLRGINDWDAVKPCMNWFNTYREKEAIRLCLKHFRQRQYTEAYDALEKNTKVSLEHPILTELHNLLVKKGDFSGCEEVVKRACNEGLFDQYISQQDYKPKWTPIEPVSSDGGIENRPGMRGGHQMAIDVYAETIYLYGGWDGHQDLADLWTYYIPSHQWACVMKNTEDEGGPCARSCHKMCMDYERKQIFTLGRYLDSSMRNPDNLKSDFYMFDLGSGKWTLITEDTAAMGGPKLIFDHQMVMDIERQNIYVFGGRVLVGNCDGTERGSEPTFSGLYAYHVPTNTWQILMDDCAELRSRIGHSMLFHPGKRVLYIFAGQRSKQYLNDFFMYNVDTNQIEIILDGARKDPPQSSRTQSVDQQILHFLKDPTQRGSEIPAAGFTQRATLDPDTDEIHVLSGLSKDKDKRDNVKNSFWVYDINKNRWSCIYKNENSGTQYWTKMQNVEPVPRFAHQLVYDHIRKVHYLFGGNPGRESLPKMRLDDFWSLQLCRPSASHLLRRCKYLIRKYKYQELSTEDPQAAMVYLQKDLADTVDHDDPDESKEFRLLASTLFRCDTEEEEVFQSEFSSYMSEHYHSRTELFDELVNFFPDDMTQPKGNLIDLLPLC</sequence>
<reference evidence="5" key="3">
    <citation type="submission" date="2023-05" db="EMBL/GenBank/DDBJ databases">
        <authorList>
            <person name="Smith C.H."/>
        </authorList>
    </citation>
    <scope>NUCLEOTIDE SEQUENCE</scope>
    <source>
        <strain evidence="5">CHS0354</strain>
        <tissue evidence="5">Mantle</tissue>
    </source>
</reference>
<name>A0AAE0S652_9BIVA</name>
<dbReference type="FunFam" id="2.60.120.260:FF:000066">
    <property type="entry name" value="Muskelin 1"/>
    <property type="match status" value="1"/>
</dbReference>
<dbReference type="Proteomes" id="UP001195483">
    <property type="component" value="Unassembled WGS sequence"/>
</dbReference>
<dbReference type="InterPro" id="IPR015915">
    <property type="entry name" value="Kelch-typ_b-propeller"/>
</dbReference>
<dbReference type="AlphaFoldDB" id="A0AAE0S652"/>
<dbReference type="Gene3D" id="2.60.120.260">
    <property type="entry name" value="Galactose-binding domain-like"/>
    <property type="match status" value="1"/>
</dbReference>
<feature type="domain" description="Attractin/MKLN-like beta-propeller" evidence="4">
    <location>
        <begin position="258"/>
        <end position="435"/>
    </location>
</feature>
<dbReference type="InterPro" id="IPR010565">
    <property type="entry name" value="Muskelin_N"/>
</dbReference>
<keyword evidence="2" id="KW-0677">Repeat</keyword>
<dbReference type="InterPro" id="IPR052456">
    <property type="entry name" value="CTLH_complex_component"/>
</dbReference>
<evidence type="ECO:0000259" key="4">
    <source>
        <dbReference type="Pfam" id="PF24981"/>
    </source>
</evidence>
<dbReference type="EMBL" id="JAEAOA010002240">
    <property type="protein sequence ID" value="KAK3585927.1"/>
    <property type="molecule type" value="Genomic_DNA"/>
</dbReference>
<dbReference type="Pfam" id="PF24981">
    <property type="entry name" value="Beta-prop_ATRN-LZTR1"/>
    <property type="match status" value="1"/>
</dbReference>
<dbReference type="SUPFAM" id="SSF49785">
    <property type="entry name" value="Galactose-binding domain-like"/>
    <property type="match status" value="1"/>
</dbReference>
<evidence type="ECO:0000259" key="3">
    <source>
        <dbReference type="Pfam" id="PF06588"/>
    </source>
</evidence>
<reference evidence="5" key="2">
    <citation type="journal article" date="2021" name="Genome Biol. Evol.">
        <title>Developing a high-quality reference genome for a parasitic bivalve with doubly uniparental inheritance (Bivalvia: Unionida).</title>
        <authorList>
            <person name="Smith C.H."/>
        </authorList>
    </citation>
    <scope>NUCLEOTIDE SEQUENCE</scope>
    <source>
        <strain evidence="5">CHS0354</strain>
        <tissue evidence="5">Mantle</tissue>
    </source>
</reference>
<comment type="caution">
    <text evidence="5">The sequence shown here is derived from an EMBL/GenBank/DDBJ whole genome shotgun (WGS) entry which is preliminary data.</text>
</comment>
<evidence type="ECO:0008006" key="7">
    <source>
        <dbReference type="Google" id="ProtNLM"/>
    </source>
</evidence>
<evidence type="ECO:0000313" key="6">
    <source>
        <dbReference type="Proteomes" id="UP001195483"/>
    </source>
</evidence>
<proteinExistence type="predicted"/>
<dbReference type="PANTHER" id="PTHR15526:SF5">
    <property type="entry name" value="MUSKELIN"/>
    <property type="match status" value="1"/>
</dbReference>
<dbReference type="InterPro" id="IPR006594">
    <property type="entry name" value="LisH"/>
</dbReference>
<evidence type="ECO:0000256" key="1">
    <source>
        <dbReference type="ARBA" id="ARBA00022441"/>
    </source>
</evidence>
<dbReference type="GO" id="GO:0005737">
    <property type="term" value="C:cytoplasm"/>
    <property type="evidence" value="ECO:0007669"/>
    <property type="project" value="TreeGrafter"/>
</dbReference>
<dbReference type="Gene3D" id="2.120.10.80">
    <property type="entry name" value="Kelch-type beta propeller"/>
    <property type="match status" value="2"/>
</dbReference>
<organism evidence="5 6">
    <name type="scientific">Potamilus streckersoni</name>
    <dbReference type="NCBI Taxonomy" id="2493646"/>
    <lineage>
        <taxon>Eukaryota</taxon>
        <taxon>Metazoa</taxon>
        <taxon>Spiralia</taxon>
        <taxon>Lophotrochozoa</taxon>
        <taxon>Mollusca</taxon>
        <taxon>Bivalvia</taxon>
        <taxon>Autobranchia</taxon>
        <taxon>Heteroconchia</taxon>
        <taxon>Palaeoheterodonta</taxon>
        <taxon>Unionida</taxon>
        <taxon>Unionoidea</taxon>
        <taxon>Unionidae</taxon>
        <taxon>Ambleminae</taxon>
        <taxon>Lampsilini</taxon>
        <taxon>Potamilus</taxon>
    </lineage>
</organism>
<evidence type="ECO:0000256" key="2">
    <source>
        <dbReference type="ARBA" id="ARBA00022737"/>
    </source>
</evidence>
<keyword evidence="1" id="KW-0880">Kelch repeat</keyword>
<gene>
    <name evidence="5" type="ORF">CHS0354_038465</name>
</gene>
<dbReference type="PROSITE" id="PS50896">
    <property type="entry name" value="LISH"/>
    <property type="match status" value="1"/>
</dbReference>